<sequence length="677" mass="73536">MAYFVTGATGFIGRFLLAELLRRGDSDLTIYALCRAGSLHKLEELAERLGEGGAAGSRIVPVIGDLDSELLGVSQQDIDALTDRVEHFFHLAAIYDLTADADSQRVANVEGTRHAVHLAAAIHAGHFHQVSSIAAAGLYRGTFTEDMFDEAQDVEHNAYYATKHASEAVVRTECTVPWRVYRPGAVVGHSQTGEIDKIDGPYYFFRAIQRLRGAAPAWVRGVGIEGGEINLVPVDYVAKAMDFIAHQPGLDGQTFHLTDPEPLTVGGLIKVLTKAAHAPTPVLNLDARALDGLPARLASTLTNLPGARQLTDLALAELGIPREMFAYLTYPTHFDSTKTQQVLAGSGITVPPLASYAQTLWEYWERTYSPDRRKDRALARAISGKTVMITGASSGIGRATALRVGAAGGRVILVARGLEKLEQTRAEIEDVGGIAYVYRADLADMSDIERMAKQVLAEHGRVDVLVNNAGRSIRRSISLSYDRFHDFERTMQLNYFGAVRLILTLLPVMRRPSPDGRRGGHIINISSIGVQTNTPRFSAYVASKAALDAFSRCIASEVIDDGVHLTTIHMPLVRTPMIAPTKMYDRFPAMTPTEAAEMICKAMIRKPKKVGTALGNAGELLYQVAPRGVDVILNAGYKIFPDSHAAKGTADRPATPAEDQPTSESVAFAHILRGVHW</sequence>
<reference evidence="4" key="1">
    <citation type="submission" date="2022-05" db="EMBL/GenBank/DDBJ databases">
        <title>Jatrophihabitans sp. SB3-54 whole genome sequence.</title>
        <authorList>
            <person name="Suh M.K."/>
            <person name="Eom M.K."/>
            <person name="Kim J.S."/>
            <person name="Kim H.S."/>
            <person name="Do H.E."/>
            <person name="Shin Y.K."/>
            <person name="Lee J.-S."/>
        </authorList>
    </citation>
    <scope>NUCLEOTIDE SEQUENCE</scope>
    <source>
        <strain evidence="4">SB3-54</strain>
    </source>
</reference>
<dbReference type="InterPro" id="IPR036291">
    <property type="entry name" value="NAD(P)-bd_dom_sf"/>
</dbReference>
<dbReference type="InterPro" id="IPR020904">
    <property type="entry name" value="Sc_DH/Rdtase_CS"/>
</dbReference>
<dbReference type="PRINTS" id="PR00081">
    <property type="entry name" value="GDHRDH"/>
</dbReference>
<keyword evidence="2" id="KW-0560">Oxidoreductase</keyword>
<feature type="domain" description="Ketoreductase" evidence="3">
    <location>
        <begin position="385"/>
        <end position="564"/>
    </location>
</feature>
<dbReference type="PANTHER" id="PTHR44196:SF1">
    <property type="entry name" value="DEHYDROGENASE_REDUCTASE SDR FAMILY MEMBER 7B"/>
    <property type="match status" value="1"/>
</dbReference>
<protein>
    <submittedName>
        <fullName evidence="4">SDR family oxidoreductase</fullName>
    </submittedName>
</protein>
<evidence type="ECO:0000313" key="4">
    <source>
        <dbReference type="EMBL" id="WAX56395.1"/>
    </source>
</evidence>
<gene>
    <name evidence="4" type="ORF">M6B22_17915</name>
</gene>
<dbReference type="Gene3D" id="3.40.50.720">
    <property type="entry name" value="NAD(P)-binding Rossmann-like Domain"/>
    <property type="match status" value="2"/>
</dbReference>
<dbReference type="CDD" id="cd05233">
    <property type="entry name" value="SDR_c"/>
    <property type="match status" value="1"/>
</dbReference>
<comment type="similarity">
    <text evidence="1">Belongs to the short-chain dehydrogenases/reductases (SDR) family.</text>
</comment>
<dbReference type="SUPFAM" id="SSF51735">
    <property type="entry name" value="NAD(P)-binding Rossmann-fold domains"/>
    <property type="match status" value="2"/>
</dbReference>
<dbReference type="PROSITE" id="PS00061">
    <property type="entry name" value="ADH_SHORT"/>
    <property type="match status" value="1"/>
</dbReference>
<dbReference type="InterPro" id="IPR002347">
    <property type="entry name" value="SDR_fam"/>
</dbReference>
<dbReference type="RefSeq" id="WP_269442927.1">
    <property type="nucleotide sequence ID" value="NZ_CP097463.1"/>
</dbReference>
<dbReference type="Pfam" id="PF07993">
    <property type="entry name" value="NAD_binding_4"/>
    <property type="match status" value="1"/>
</dbReference>
<dbReference type="SMART" id="SM00822">
    <property type="entry name" value="PKS_KR"/>
    <property type="match status" value="1"/>
</dbReference>
<dbReference type="CDD" id="cd05263">
    <property type="entry name" value="MupV_like_SDR_e"/>
    <property type="match status" value="1"/>
</dbReference>
<evidence type="ECO:0000256" key="2">
    <source>
        <dbReference type="ARBA" id="ARBA00023002"/>
    </source>
</evidence>
<evidence type="ECO:0000313" key="5">
    <source>
        <dbReference type="Proteomes" id="UP001164693"/>
    </source>
</evidence>
<organism evidence="4 5">
    <name type="scientific">Jatrophihabitans cynanchi</name>
    <dbReference type="NCBI Taxonomy" id="2944128"/>
    <lineage>
        <taxon>Bacteria</taxon>
        <taxon>Bacillati</taxon>
        <taxon>Actinomycetota</taxon>
        <taxon>Actinomycetes</taxon>
        <taxon>Jatrophihabitantales</taxon>
        <taxon>Jatrophihabitantaceae</taxon>
        <taxon>Jatrophihabitans</taxon>
    </lineage>
</organism>
<accession>A0ABY7JV14</accession>
<name>A0ABY7JV14_9ACTN</name>
<evidence type="ECO:0000259" key="3">
    <source>
        <dbReference type="SMART" id="SM00822"/>
    </source>
</evidence>
<dbReference type="PRINTS" id="PR00080">
    <property type="entry name" value="SDRFAMILY"/>
</dbReference>
<dbReference type="InterPro" id="IPR013120">
    <property type="entry name" value="FAR_NAD-bd"/>
</dbReference>
<keyword evidence="5" id="KW-1185">Reference proteome</keyword>
<dbReference type="InterPro" id="IPR057313">
    <property type="entry name" value="Maqu_2507-like"/>
</dbReference>
<dbReference type="Pfam" id="PF00106">
    <property type="entry name" value="adh_short"/>
    <property type="match status" value="1"/>
</dbReference>
<dbReference type="EMBL" id="CP097463">
    <property type="protein sequence ID" value="WAX56395.1"/>
    <property type="molecule type" value="Genomic_DNA"/>
</dbReference>
<dbReference type="InterPro" id="IPR057326">
    <property type="entry name" value="KR_dom"/>
</dbReference>
<dbReference type="PANTHER" id="PTHR44196">
    <property type="entry name" value="DEHYDROGENASE/REDUCTASE SDR FAMILY MEMBER 7B"/>
    <property type="match status" value="1"/>
</dbReference>
<proteinExistence type="inferred from homology"/>
<dbReference type="Proteomes" id="UP001164693">
    <property type="component" value="Chromosome"/>
</dbReference>
<evidence type="ECO:0000256" key="1">
    <source>
        <dbReference type="ARBA" id="ARBA00006484"/>
    </source>
</evidence>
<dbReference type="NCBIfam" id="NF005539">
    <property type="entry name" value="PRK07201.1"/>
    <property type="match status" value="1"/>
</dbReference>